<accession>A0A7X2IPM1</accession>
<dbReference type="PANTHER" id="PTHR30069">
    <property type="entry name" value="TONB-DEPENDENT OUTER MEMBRANE RECEPTOR"/>
    <property type="match status" value="1"/>
</dbReference>
<keyword evidence="6" id="KW-0732">Signal</keyword>
<keyword evidence="7 12" id="KW-0798">TonB box</keyword>
<sequence>MHQHPCMRESMSLPCGSNVPSCRLKHKNRSSSMRFSRYVPFLVASALSLQSGLACAGDPNDEEELALIYGDKTSVSIATGSAQSLRRAPAVATVITAEDIAIMRATDLDQVLETVPGLHVSRAAIDYEPLYTMRGIYSASNPQILMLLNGMPMTTLLTGSRGTAWAGYPVEHIARIEVIRGPGSALYGADAYSGVINIITKGPANATGTHIGVGGGSFKTRDAWVQHTGKLGPLDLAAYLRIGDTDGQRSVITADAQTARDKIFGTHASLAPGPVNTGYESRDANLELSYDKWRLRGGYVLRDNIGTGAGVASALDPVGKLKSERTSLDLSWTAPLFTSDWGVGFDVSAMEYKQRIPEHLRLSPPGTRFPTGLFPDGFIGHPDTSERQIRTSVFATYNGFESHKLRFGAGHDNLNMYHVATIKNYLFNAAGVPVPAGPVADYSTIQPFLLPHRRKISYYNIQDEVQLARDWALTAGVRHDRYSDFGTTTNPRMALVWDAALDVTAKLLYGRAFRAPSFNESYGINNPVQRGNPDLRPETIGTLEAAVSWQVRKDMQVNVNLFRTRLNDLIRAVANANGATFQNIGNQNGKGGELEVAWDASRTLRISGNYGYQRSTDPATGKDTGYAPHQHLNGRLDWQAHGYGVVSAQINHVADRRRAAGDPRPKVPDYTTFDLSLSTDRGLGNWDISIALRNLFNADVREPSLAPGTAIPNDLPMAPRSIYLRATYQL</sequence>
<evidence type="ECO:0000256" key="9">
    <source>
        <dbReference type="ARBA" id="ARBA00023170"/>
    </source>
</evidence>
<evidence type="ECO:0000259" key="14">
    <source>
        <dbReference type="Pfam" id="PF07715"/>
    </source>
</evidence>
<evidence type="ECO:0000256" key="11">
    <source>
        <dbReference type="PROSITE-ProRule" id="PRU01360"/>
    </source>
</evidence>
<dbReference type="GO" id="GO:0009279">
    <property type="term" value="C:cell outer membrane"/>
    <property type="evidence" value="ECO:0007669"/>
    <property type="project" value="UniProtKB-SubCell"/>
</dbReference>
<dbReference type="InterPro" id="IPR037066">
    <property type="entry name" value="Plug_dom_sf"/>
</dbReference>
<comment type="caution">
    <text evidence="15">The sequence shown here is derived from an EMBL/GenBank/DDBJ whole genome shotgun (WGS) entry which is preliminary data.</text>
</comment>
<keyword evidence="4 11" id="KW-1134">Transmembrane beta strand</keyword>
<evidence type="ECO:0000256" key="12">
    <source>
        <dbReference type="RuleBase" id="RU003357"/>
    </source>
</evidence>
<keyword evidence="16" id="KW-1185">Reference proteome</keyword>
<evidence type="ECO:0000256" key="7">
    <source>
        <dbReference type="ARBA" id="ARBA00023077"/>
    </source>
</evidence>
<evidence type="ECO:0000256" key="3">
    <source>
        <dbReference type="ARBA" id="ARBA00022448"/>
    </source>
</evidence>
<keyword evidence="9 15" id="KW-0675">Receptor</keyword>
<comment type="similarity">
    <text evidence="2 11 12">Belongs to the TonB-dependent receptor family.</text>
</comment>
<evidence type="ECO:0000313" key="15">
    <source>
        <dbReference type="EMBL" id="MRV73639.1"/>
    </source>
</evidence>
<dbReference type="CDD" id="cd01347">
    <property type="entry name" value="ligand_gated_channel"/>
    <property type="match status" value="1"/>
</dbReference>
<dbReference type="PROSITE" id="PS52016">
    <property type="entry name" value="TONB_DEPENDENT_REC_3"/>
    <property type="match status" value="1"/>
</dbReference>
<dbReference type="Gene3D" id="2.40.170.20">
    <property type="entry name" value="TonB-dependent receptor, beta-barrel domain"/>
    <property type="match status" value="1"/>
</dbReference>
<name>A0A7X2IPM1_9BURK</name>
<dbReference type="SUPFAM" id="SSF56935">
    <property type="entry name" value="Porins"/>
    <property type="match status" value="1"/>
</dbReference>
<dbReference type="GO" id="GO:0015344">
    <property type="term" value="F:siderophore uptake transmembrane transporter activity"/>
    <property type="evidence" value="ECO:0007669"/>
    <property type="project" value="TreeGrafter"/>
</dbReference>
<evidence type="ECO:0000256" key="10">
    <source>
        <dbReference type="ARBA" id="ARBA00023237"/>
    </source>
</evidence>
<evidence type="ECO:0000259" key="13">
    <source>
        <dbReference type="Pfam" id="PF00593"/>
    </source>
</evidence>
<dbReference type="Proteomes" id="UP000446768">
    <property type="component" value="Unassembled WGS sequence"/>
</dbReference>
<keyword evidence="5 11" id="KW-0812">Transmembrane</keyword>
<evidence type="ECO:0000256" key="1">
    <source>
        <dbReference type="ARBA" id="ARBA00004571"/>
    </source>
</evidence>
<keyword evidence="10 11" id="KW-0998">Cell outer membrane</keyword>
<keyword evidence="8 11" id="KW-0472">Membrane</keyword>
<evidence type="ECO:0000256" key="2">
    <source>
        <dbReference type="ARBA" id="ARBA00009810"/>
    </source>
</evidence>
<keyword evidence="3 11" id="KW-0813">Transport</keyword>
<dbReference type="InterPro" id="IPR000531">
    <property type="entry name" value="Beta-barrel_TonB"/>
</dbReference>
<evidence type="ECO:0000256" key="6">
    <source>
        <dbReference type="ARBA" id="ARBA00022729"/>
    </source>
</evidence>
<evidence type="ECO:0000313" key="16">
    <source>
        <dbReference type="Proteomes" id="UP000446768"/>
    </source>
</evidence>
<protein>
    <submittedName>
        <fullName evidence="15">TonB-dependent receptor</fullName>
    </submittedName>
</protein>
<dbReference type="EMBL" id="WKJJ01000011">
    <property type="protein sequence ID" value="MRV73639.1"/>
    <property type="molecule type" value="Genomic_DNA"/>
</dbReference>
<feature type="domain" description="TonB-dependent receptor-like beta-barrel" evidence="13">
    <location>
        <begin position="286"/>
        <end position="695"/>
    </location>
</feature>
<dbReference type="GO" id="GO:0044718">
    <property type="term" value="P:siderophore transmembrane transport"/>
    <property type="evidence" value="ECO:0007669"/>
    <property type="project" value="TreeGrafter"/>
</dbReference>
<dbReference type="AlphaFoldDB" id="A0A7X2IPM1"/>
<dbReference type="PANTHER" id="PTHR30069:SF29">
    <property type="entry name" value="HEMOGLOBIN AND HEMOGLOBIN-HAPTOGLOBIN-BINDING PROTEIN 1-RELATED"/>
    <property type="match status" value="1"/>
</dbReference>
<evidence type="ECO:0000256" key="4">
    <source>
        <dbReference type="ARBA" id="ARBA00022452"/>
    </source>
</evidence>
<dbReference type="Gene3D" id="2.170.130.10">
    <property type="entry name" value="TonB-dependent receptor, plug domain"/>
    <property type="match status" value="1"/>
</dbReference>
<evidence type="ECO:0000256" key="8">
    <source>
        <dbReference type="ARBA" id="ARBA00023136"/>
    </source>
</evidence>
<feature type="domain" description="TonB-dependent receptor plug" evidence="14">
    <location>
        <begin position="85"/>
        <end position="195"/>
    </location>
</feature>
<dbReference type="InterPro" id="IPR036942">
    <property type="entry name" value="Beta-barrel_TonB_sf"/>
</dbReference>
<dbReference type="InterPro" id="IPR012910">
    <property type="entry name" value="Plug_dom"/>
</dbReference>
<dbReference type="Pfam" id="PF07715">
    <property type="entry name" value="Plug"/>
    <property type="match status" value="1"/>
</dbReference>
<reference evidence="15 16" key="1">
    <citation type="submission" date="2019-11" db="EMBL/GenBank/DDBJ databases">
        <title>Novel species isolated from a subtropical stream in China.</title>
        <authorList>
            <person name="Lu H."/>
        </authorList>
    </citation>
    <scope>NUCLEOTIDE SEQUENCE [LARGE SCALE GENOMIC DNA]</scope>
    <source>
        <strain evidence="15 16">FT92W</strain>
    </source>
</reference>
<dbReference type="InterPro" id="IPR039426">
    <property type="entry name" value="TonB-dep_rcpt-like"/>
</dbReference>
<gene>
    <name evidence="15" type="ORF">GJ700_18160</name>
</gene>
<comment type="subcellular location">
    <subcellularLocation>
        <location evidence="1 11">Cell outer membrane</location>
        <topology evidence="1 11">Multi-pass membrane protein</topology>
    </subcellularLocation>
</comment>
<proteinExistence type="inferred from homology"/>
<organism evidence="15 16">
    <name type="scientific">Pseudoduganella rivuli</name>
    <dbReference type="NCBI Taxonomy" id="2666085"/>
    <lineage>
        <taxon>Bacteria</taxon>
        <taxon>Pseudomonadati</taxon>
        <taxon>Pseudomonadota</taxon>
        <taxon>Betaproteobacteria</taxon>
        <taxon>Burkholderiales</taxon>
        <taxon>Oxalobacteraceae</taxon>
        <taxon>Telluria group</taxon>
        <taxon>Pseudoduganella</taxon>
    </lineage>
</organism>
<dbReference type="Pfam" id="PF00593">
    <property type="entry name" value="TonB_dep_Rec_b-barrel"/>
    <property type="match status" value="1"/>
</dbReference>
<evidence type="ECO:0000256" key="5">
    <source>
        <dbReference type="ARBA" id="ARBA00022692"/>
    </source>
</evidence>